<proteinExistence type="predicted"/>
<comment type="caution">
    <text evidence="2">The sequence shown here is derived from an EMBL/GenBank/DDBJ whole genome shotgun (WGS) entry which is preliminary data.</text>
</comment>
<gene>
    <name evidence="2" type="ORF">JOC94_000891</name>
</gene>
<evidence type="ECO:0000313" key="3">
    <source>
        <dbReference type="Proteomes" id="UP000823485"/>
    </source>
</evidence>
<keyword evidence="1" id="KW-0472">Membrane</keyword>
<accession>A0ABS2R2P8</accession>
<reference evidence="2 3" key="1">
    <citation type="submission" date="2021-01" db="EMBL/GenBank/DDBJ databases">
        <title>Genomic Encyclopedia of Type Strains, Phase IV (KMG-IV): sequencing the most valuable type-strain genomes for metagenomic binning, comparative biology and taxonomic classification.</title>
        <authorList>
            <person name="Goeker M."/>
        </authorList>
    </citation>
    <scope>NUCLEOTIDE SEQUENCE [LARGE SCALE GENOMIC DNA]</scope>
    <source>
        <strain evidence="2 3">DSM 105453</strain>
    </source>
</reference>
<evidence type="ECO:0000256" key="1">
    <source>
        <dbReference type="SAM" id="Phobius"/>
    </source>
</evidence>
<name>A0ABS2R2P8_9BACI</name>
<evidence type="ECO:0000313" key="2">
    <source>
        <dbReference type="EMBL" id="MBM7713921.1"/>
    </source>
</evidence>
<keyword evidence="3" id="KW-1185">Reference proteome</keyword>
<organism evidence="2 3">
    <name type="scientific">Siminovitchia thermophila</name>
    <dbReference type="NCBI Taxonomy" id="1245522"/>
    <lineage>
        <taxon>Bacteria</taxon>
        <taxon>Bacillati</taxon>
        <taxon>Bacillota</taxon>
        <taxon>Bacilli</taxon>
        <taxon>Bacillales</taxon>
        <taxon>Bacillaceae</taxon>
        <taxon>Siminovitchia</taxon>
    </lineage>
</organism>
<sequence length="76" mass="8854">MNDKEPETLVQKLDEYQVDVPDFPMKKSRLDRVANWLFDPVSLPVWEVHFTKKGMAVAMFFPVLLTIISAIPFIFL</sequence>
<keyword evidence="1" id="KW-1133">Transmembrane helix</keyword>
<dbReference type="RefSeq" id="WP_077112835.1">
    <property type="nucleotide sequence ID" value="NZ_JAFBFH010000004.1"/>
</dbReference>
<protein>
    <submittedName>
        <fullName evidence="2">Uncharacterized protein</fullName>
    </submittedName>
</protein>
<keyword evidence="1" id="KW-0812">Transmembrane</keyword>
<dbReference type="EMBL" id="JAFBFH010000004">
    <property type="protein sequence ID" value="MBM7713921.1"/>
    <property type="molecule type" value="Genomic_DNA"/>
</dbReference>
<dbReference type="Proteomes" id="UP000823485">
    <property type="component" value="Unassembled WGS sequence"/>
</dbReference>
<feature type="transmembrane region" description="Helical" evidence="1">
    <location>
        <begin position="56"/>
        <end position="75"/>
    </location>
</feature>